<protein>
    <submittedName>
        <fullName evidence="1">Uncharacterized protein</fullName>
    </submittedName>
</protein>
<sequence length="395" mass="44748">PTSLPLEIVIHLIPDGIYWKRRCNDTWSTMNDVTRYGNSWKRMFAERYVEDFIESEEPGYTDWVEVGNTLKLCCPFVKKLEISQLQPPRLMEAPPKPPDLCNIEVFTPEHLDLSPILTILENLQELKLQFGVKNIGMKFTFKCFSIHDKDIERLAKGLSLSKQLKILRIACSDIDDNKLNTILKGLEPCDVFEELEIAHCKITNEGAKALGHFITIKMSLKHLKLQNNLIATEGAQGLAYALTANEKAELETLDLKFNLIGEEGGKYISTSLAKSRHPQHLILAGCGLGEEAGRDLVNMLKVNTTLATMDVTNNALGVEVGQSMAKCLENNFTILQLDVRNCGFEEESEKIIHLLTFRNREVVRKRLDSMRSTITDEGRRQTSFIFDDISKLIHV</sequence>
<dbReference type="EMBL" id="GECZ01009458">
    <property type="protein sequence ID" value="JAS60311.1"/>
    <property type="molecule type" value="Transcribed_RNA"/>
</dbReference>
<feature type="non-terminal residue" evidence="1">
    <location>
        <position position="1"/>
    </location>
</feature>
<dbReference type="Gene3D" id="3.80.10.10">
    <property type="entry name" value="Ribonuclease Inhibitor"/>
    <property type="match status" value="2"/>
</dbReference>
<dbReference type="PANTHER" id="PTHR24113:SF15">
    <property type="entry name" value="NACHT DOMAIN-CONTAINING PROTEIN"/>
    <property type="match status" value="1"/>
</dbReference>
<name>A0A1B6GD24_9HEMI</name>
<dbReference type="SUPFAM" id="SSF52047">
    <property type="entry name" value="RNI-like"/>
    <property type="match status" value="1"/>
</dbReference>
<dbReference type="GO" id="GO:0005829">
    <property type="term" value="C:cytosol"/>
    <property type="evidence" value="ECO:0007669"/>
    <property type="project" value="TreeGrafter"/>
</dbReference>
<proteinExistence type="predicted"/>
<dbReference type="GO" id="GO:0006913">
    <property type="term" value="P:nucleocytoplasmic transport"/>
    <property type="evidence" value="ECO:0007669"/>
    <property type="project" value="TreeGrafter"/>
</dbReference>
<dbReference type="InterPro" id="IPR001611">
    <property type="entry name" value="Leu-rich_rpt"/>
</dbReference>
<dbReference type="GO" id="GO:0031267">
    <property type="term" value="F:small GTPase binding"/>
    <property type="evidence" value="ECO:0007669"/>
    <property type="project" value="TreeGrafter"/>
</dbReference>
<dbReference type="GO" id="GO:0005096">
    <property type="term" value="F:GTPase activator activity"/>
    <property type="evidence" value="ECO:0007669"/>
    <property type="project" value="InterPro"/>
</dbReference>
<organism evidence="1">
    <name type="scientific">Cuerna arida</name>
    <dbReference type="NCBI Taxonomy" id="1464854"/>
    <lineage>
        <taxon>Eukaryota</taxon>
        <taxon>Metazoa</taxon>
        <taxon>Ecdysozoa</taxon>
        <taxon>Arthropoda</taxon>
        <taxon>Hexapoda</taxon>
        <taxon>Insecta</taxon>
        <taxon>Pterygota</taxon>
        <taxon>Neoptera</taxon>
        <taxon>Paraneoptera</taxon>
        <taxon>Hemiptera</taxon>
        <taxon>Auchenorrhyncha</taxon>
        <taxon>Membracoidea</taxon>
        <taxon>Cicadellidae</taxon>
        <taxon>Cicadellinae</taxon>
        <taxon>Proconiini</taxon>
        <taxon>Cuerna</taxon>
    </lineage>
</organism>
<reference evidence="1" key="1">
    <citation type="submission" date="2015-11" db="EMBL/GenBank/DDBJ databases">
        <title>De novo transcriptome assembly of four potential Pierce s Disease insect vectors from Arizona vineyards.</title>
        <authorList>
            <person name="Tassone E.E."/>
        </authorList>
    </citation>
    <scope>NUCLEOTIDE SEQUENCE</scope>
</reference>
<dbReference type="GO" id="GO:0005634">
    <property type="term" value="C:nucleus"/>
    <property type="evidence" value="ECO:0007669"/>
    <property type="project" value="TreeGrafter"/>
</dbReference>
<evidence type="ECO:0000313" key="1">
    <source>
        <dbReference type="EMBL" id="JAS60311.1"/>
    </source>
</evidence>
<dbReference type="SMART" id="SM00368">
    <property type="entry name" value="LRR_RI"/>
    <property type="match status" value="6"/>
</dbReference>
<gene>
    <name evidence="1" type="ORF">g.46429</name>
</gene>
<accession>A0A1B6GD24</accession>
<dbReference type="InterPro" id="IPR027038">
    <property type="entry name" value="RanGap"/>
</dbReference>
<dbReference type="GO" id="GO:0048471">
    <property type="term" value="C:perinuclear region of cytoplasm"/>
    <property type="evidence" value="ECO:0007669"/>
    <property type="project" value="TreeGrafter"/>
</dbReference>
<dbReference type="AlphaFoldDB" id="A0A1B6GD24"/>
<dbReference type="InterPro" id="IPR032675">
    <property type="entry name" value="LRR_dom_sf"/>
</dbReference>
<dbReference type="Pfam" id="PF13516">
    <property type="entry name" value="LRR_6"/>
    <property type="match status" value="3"/>
</dbReference>
<dbReference type="PANTHER" id="PTHR24113">
    <property type="entry name" value="RAN GTPASE-ACTIVATING PROTEIN 1"/>
    <property type="match status" value="1"/>
</dbReference>